<reference evidence="2" key="1">
    <citation type="journal article" date="2019" name="Int. J. Syst. Evol. Microbiol.">
        <title>The Global Catalogue of Microorganisms (GCM) 10K type strain sequencing project: providing services to taxonomists for standard genome sequencing and annotation.</title>
        <authorList>
            <consortium name="The Broad Institute Genomics Platform"/>
            <consortium name="The Broad Institute Genome Sequencing Center for Infectious Disease"/>
            <person name="Wu L."/>
            <person name="Ma J."/>
        </authorList>
    </citation>
    <scope>NUCLEOTIDE SEQUENCE [LARGE SCALE GENOMIC DNA]</scope>
    <source>
        <strain evidence="2">NBRC 106396</strain>
    </source>
</reference>
<organism evidence="1 2">
    <name type="scientific">Fictibacillus iocasae</name>
    <dbReference type="NCBI Taxonomy" id="2715437"/>
    <lineage>
        <taxon>Bacteria</taxon>
        <taxon>Bacillati</taxon>
        <taxon>Bacillota</taxon>
        <taxon>Bacilli</taxon>
        <taxon>Bacillales</taxon>
        <taxon>Fictibacillaceae</taxon>
        <taxon>Fictibacillus</taxon>
    </lineage>
</organism>
<protein>
    <submittedName>
        <fullName evidence="1">Uncharacterized protein</fullName>
    </submittedName>
</protein>
<dbReference type="EMBL" id="JBHTCP010000010">
    <property type="protein sequence ID" value="MFC7371074.1"/>
    <property type="molecule type" value="Genomic_DNA"/>
</dbReference>
<dbReference type="Proteomes" id="UP001596549">
    <property type="component" value="Unassembled WGS sequence"/>
</dbReference>
<accession>A0ABW2NKT0</accession>
<keyword evidence="2" id="KW-1185">Reference proteome</keyword>
<dbReference type="NCBIfam" id="NF047593">
    <property type="entry name" value="IS66_ISAeme5_TnpA"/>
    <property type="match status" value="1"/>
</dbReference>
<name>A0ABW2NKT0_9BACL</name>
<dbReference type="RefSeq" id="WP_379747289.1">
    <property type="nucleotide sequence ID" value="NZ_JBHTCP010000010.1"/>
</dbReference>
<evidence type="ECO:0000313" key="1">
    <source>
        <dbReference type="EMBL" id="MFC7371074.1"/>
    </source>
</evidence>
<gene>
    <name evidence="1" type="ORF">ACFQPF_05245</name>
</gene>
<evidence type="ECO:0000313" key="2">
    <source>
        <dbReference type="Proteomes" id="UP001596549"/>
    </source>
</evidence>
<proteinExistence type="predicted"/>
<comment type="caution">
    <text evidence="1">The sequence shown here is derived from an EMBL/GenBank/DDBJ whole genome shotgun (WGS) entry which is preliminary data.</text>
</comment>
<sequence>MEEQNLLENDHNWMEIISDWRESGLTVKEWIQDRDDISYSQFIRNRIRLFPTEKEPKETTWSAITMDIPFSKLDVLINDCRIEVRTGFDEELLREIVEVLKRAD</sequence>